<organism evidence="2 3">
    <name type="scientific">Portunus trituberculatus</name>
    <name type="common">Swimming crab</name>
    <name type="synonym">Neptunus trituberculatus</name>
    <dbReference type="NCBI Taxonomy" id="210409"/>
    <lineage>
        <taxon>Eukaryota</taxon>
        <taxon>Metazoa</taxon>
        <taxon>Ecdysozoa</taxon>
        <taxon>Arthropoda</taxon>
        <taxon>Crustacea</taxon>
        <taxon>Multicrustacea</taxon>
        <taxon>Malacostraca</taxon>
        <taxon>Eumalacostraca</taxon>
        <taxon>Eucarida</taxon>
        <taxon>Decapoda</taxon>
        <taxon>Pleocyemata</taxon>
        <taxon>Brachyura</taxon>
        <taxon>Eubrachyura</taxon>
        <taxon>Portunoidea</taxon>
        <taxon>Portunidae</taxon>
        <taxon>Portuninae</taxon>
        <taxon>Portunus</taxon>
    </lineage>
</organism>
<proteinExistence type="predicted"/>
<evidence type="ECO:0000313" key="3">
    <source>
        <dbReference type="Proteomes" id="UP000324222"/>
    </source>
</evidence>
<gene>
    <name evidence="2" type="ORF">E2C01_098947</name>
</gene>
<keyword evidence="3" id="KW-1185">Reference proteome</keyword>
<feature type="chain" id="PRO_5022901245" evidence="1">
    <location>
        <begin position="17"/>
        <end position="134"/>
    </location>
</feature>
<sequence length="134" mass="14788">MILLFIYILHIRSLLSNRFQWPSPPATPAGRNKPQQYESRQEVHTLIRLQGVVNLLWRGLESPAEPATCCGLGRLRALGFRYTPGTPSAWACLGETQRGRRAAGRAVGNPLASHCLQQVHRAAAQSGSFSPLME</sequence>
<dbReference type="AlphaFoldDB" id="A0A5B7KFF2"/>
<evidence type="ECO:0000313" key="2">
    <source>
        <dbReference type="EMBL" id="MPD03315.1"/>
    </source>
</evidence>
<dbReference type="Proteomes" id="UP000324222">
    <property type="component" value="Unassembled WGS sequence"/>
</dbReference>
<name>A0A5B7KFF2_PORTR</name>
<feature type="signal peptide" evidence="1">
    <location>
        <begin position="1"/>
        <end position="16"/>
    </location>
</feature>
<evidence type="ECO:0000256" key="1">
    <source>
        <dbReference type="SAM" id="SignalP"/>
    </source>
</evidence>
<reference evidence="2 3" key="1">
    <citation type="submission" date="2019-05" db="EMBL/GenBank/DDBJ databases">
        <title>Another draft genome of Portunus trituberculatus and its Hox gene families provides insights of decapod evolution.</title>
        <authorList>
            <person name="Jeong J.-H."/>
            <person name="Song I."/>
            <person name="Kim S."/>
            <person name="Choi T."/>
            <person name="Kim D."/>
            <person name="Ryu S."/>
            <person name="Kim W."/>
        </authorList>
    </citation>
    <scope>NUCLEOTIDE SEQUENCE [LARGE SCALE GENOMIC DNA]</scope>
    <source>
        <tissue evidence="2">Muscle</tissue>
    </source>
</reference>
<accession>A0A5B7KFF2</accession>
<dbReference type="EMBL" id="VSRR010135642">
    <property type="protein sequence ID" value="MPD03315.1"/>
    <property type="molecule type" value="Genomic_DNA"/>
</dbReference>
<keyword evidence="1" id="KW-0732">Signal</keyword>
<comment type="caution">
    <text evidence="2">The sequence shown here is derived from an EMBL/GenBank/DDBJ whole genome shotgun (WGS) entry which is preliminary data.</text>
</comment>
<protein>
    <submittedName>
        <fullName evidence="2">Uncharacterized protein</fullName>
    </submittedName>
</protein>